<evidence type="ECO:0000259" key="2">
    <source>
        <dbReference type="Pfam" id="PF19051"/>
    </source>
</evidence>
<sequence length="456" mass="51018">MERRDFVKAASAGPFLGSVLGANDRITIGQIGLGSRGYYETTITARNSGVDLAAVCDVFQPLADMTKQKVGGKTEAYTDFRRILERKDIDAVFVSTPDHWHAPISIMACQAGKDVYCEKPLSHTVEEGRRMVQAARKHNRIFQVGSQQRSAPHFAKCAELVQSGYIGEVSDIDCWIVSNEYPQGFGHIPDSAAPTGLDWDLYLGPAPKTPYNRNRYIWNWRWFWDYSGGNMTDWGAHHIDSIHQIMNVTAPKGVSATGARMLKDNRDTPDSFLATFEYPGFTVRFANSQVGMRMDRYAGTIFYGTKGTLFVDRNGYQVIPSKFSAIVRSDVDQVEEMLASRRREVTGEKRPRGLASPAPPLCEPIEVTGLSLDPEIQIVHVQKFLDAVKSRQRPFADVEVGHTSIVPCHLANIAYRTGRTIRWDAQKEEILGDREASRQLTKQYRAPWSLPAPSAI</sequence>
<keyword evidence="4" id="KW-1185">Reference proteome</keyword>
<evidence type="ECO:0000259" key="1">
    <source>
        <dbReference type="Pfam" id="PF01408"/>
    </source>
</evidence>
<dbReference type="Gene3D" id="3.30.360.10">
    <property type="entry name" value="Dihydrodipicolinate Reductase, domain 2"/>
    <property type="match status" value="1"/>
</dbReference>
<feature type="domain" description="Gfo/Idh/MocA-like oxidoreductase N-terminal" evidence="1">
    <location>
        <begin position="27"/>
        <end position="145"/>
    </location>
</feature>
<dbReference type="PANTHER" id="PTHR43818">
    <property type="entry name" value="BCDNA.GH03377"/>
    <property type="match status" value="1"/>
</dbReference>
<gene>
    <name evidence="3" type="ORF">IRI77_23705</name>
</gene>
<dbReference type="InterPro" id="IPR050463">
    <property type="entry name" value="Gfo/Idh/MocA_oxidrdct_glycsds"/>
</dbReference>
<dbReference type="Pfam" id="PF01408">
    <property type="entry name" value="GFO_IDH_MocA"/>
    <property type="match status" value="1"/>
</dbReference>
<dbReference type="KEGG" id="pfer:IRI77_23705"/>
<reference evidence="3 4" key="1">
    <citation type="submission" date="2020-10" db="EMBL/GenBank/DDBJ databases">
        <title>Complete genome sequence of Paludibaculum fermentans P105T, a facultatively anaerobic acidobacterium capable of dissimilatory Fe(III) reduction.</title>
        <authorList>
            <person name="Dedysh S.N."/>
            <person name="Beletsky A.V."/>
            <person name="Kulichevskaya I.S."/>
            <person name="Mardanov A.V."/>
            <person name="Ravin N.V."/>
        </authorList>
    </citation>
    <scope>NUCLEOTIDE SEQUENCE [LARGE SCALE GENOMIC DNA]</scope>
    <source>
        <strain evidence="3 4">P105</strain>
    </source>
</reference>
<dbReference type="RefSeq" id="WP_194447484.1">
    <property type="nucleotide sequence ID" value="NZ_CP063849.1"/>
</dbReference>
<dbReference type="PANTHER" id="PTHR43818:SF5">
    <property type="entry name" value="OXIDOREDUCTASE FAMILY PROTEIN"/>
    <property type="match status" value="1"/>
</dbReference>
<accession>A0A7S7NMF2</accession>
<evidence type="ECO:0000313" key="3">
    <source>
        <dbReference type="EMBL" id="QOY85814.1"/>
    </source>
</evidence>
<dbReference type="InterPro" id="IPR000683">
    <property type="entry name" value="Gfo/Idh/MocA-like_OxRdtase_N"/>
</dbReference>
<dbReference type="Pfam" id="PF19051">
    <property type="entry name" value="GFO_IDH_MocA_C2"/>
    <property type="match status" value="2"/>
</dbReference>
<dbReference type="Gene3D" id="3.40.50.720">
    <property type="entry name" value="NAD(P)-binding Rossmann-like Domain"/>
    <property type="match status" value="1"/>
</dbReference>
<feature type="domain" description="Gfo/Idh/MocA-like oxidoreductase bacterial type C-terminal" evidence="2">
    <location>
        <begin position="380"/>
        <end position="449"/>
    </location>
</feature>
<dbReference type="InterPro" id="IPR043906">
    <property type="entry name" value="Gfo/Idh/MocA_OxRdtase_bact_C"/>
</dbReference>
<feature type="domain" description="Gfo/Idh/MocA-like oxidoreductase bacterial type C-terminal" evidence="2">
    <location>
        <begin position="184"/>
        <end position="247"/>
    </location>
</feature>
<dbReference type="Proteomes" id="UP000593892">
    <property type="component" value="Chromosome"/>
</dbReference>
<dbReference type="GO" id="GO:0000166">
    <property type="term" value="F:nucleotide binding"/>
    <property type="evidence" value="ECO:0007669"/>
    <property type="project" value="InterPro"/>
</dbReference>
<dbReference type="EMBL" id="CP063849">
    <property type="protein sequence ID" value="QOY85814.1"/>
    <property type="molecule type" value="Genomic_DNA"/>
</dbReference>
<proteinExistence type="predicted"/>
<dbReference type="InterPro" id="IPR036291">
    <property type="entry name" value="NAD(P)-bd_dom_sf"/>
</dbReference>
<protein>
    <submittedName>
        <fullName evidence="3">Gfo/Idh/MocA family oxidoreductase</fullName>
    </submittedName>
</protein>
<dbReference type="AlphaFoldDB" id="A0A7S7NMF2"/>
<name>A0A7S7NMF2_PALFE</name>
<dbReference type="SUPFAM" id="SSF51735">
    <property type="entry name" value="NAD(P)-binding Rossmann-fold domains"/>
    <property type="match status" value="1"/>
</dbReference>
<dbReference type="SUPFAM" id="SSF55347">
    <property type="entry name" value="Glyceraldehyde-3-phosphate dehydrogenase-like, C-terminal domain"/>
    <property type="match status" value="1"/>
</dbReference>
<organism evidence="3 4">
    <name type="scientific">Paludibaculum fermentans</name>
    <dbReference type="NCBI Taxonomy" id="1473598"/>
    <lineage>
        <taxon>Bacteria</taxon>
        <taxon>Pseudomonadati</taxon>
        <taxon>Acidobacteriota</taxon>
        <taxon>Terriglobia</taxon>
        <taxon>Bryobacterales</taxon>
        <taxon>Bryobacteraceae</taxon>
        <taxon>Paludibaculum</taxon>
    </lineage>
</organism>
<evidence type="ECO:0000313" key="4">
    <source>
        <dbReference type="Proteomes" id="UP000593892"/>
    </source>
</evidence>